<dbReference type="InterPro" id="IPR020846">
    <property type="entry name" value="MFS_dom"/>
</dbReference>
<dbReference type="Pfam" id="PF07690">
    <property type="entry name" value="MFS_1"/>
    <property type="match status" value="1"/>
</dbReference>
<reference evidence="8" key="1">
    <citation type="submission" date="2023-05" db="EMBL/GenBank/DDBJ databases">
        <authorList>
            <person name="Zhang X."/>
        </authorList>
    </citation>
    <scope>NUCLEOTIDE SEQUENCE</scope>
    <source>
        <strain evidence="8">YF14B1</strain>
    </source>
</reference>
<evidence type="ECO:0000256" key="4">
    <source>
        <dbReference type="ARBA" id="ARBA00022989"/>
    </source>
</evidence>
<feature type="transmembrane region" description="Helical" evidence="6">
    <location>
        <begin position="12"/>
        <end position="35"/>
    </location>
</feature>
<feature type="transmembrane region" description="Helical" evidence="6">
    <location>
        <begin position="110"/>
        <end position="131"/>
    </location>
</feature>
<feature type="transmembrane region" description="Helical" evidence="6">
    <location>
        <begin position="384"/>
        <end position="407"/>
    </location>
</feature>
<dbReference type="GO" id="GO:0022857">
    <property type="term" value="F:transmembrane transporter activity"/>
    <property type="evidence" value="ECO:0007669"/>
    <property type="project" value="InterPro"/>
</dbReference>
<accession>A0AAE3QST3</accession>
<evidence type="ECO:0000256" key="2">
    <source>
        <dbReference type="ARBA" id="ARBA00022475"/>
    </source>
</evidence>
<dbReference type="CDD" id="cd17324">
    <property type="entry name" value="MFS_NepI_like"/>
    <property type="match status" value="1"/>
</dbReference>
<evidence type="ECO:0000256" key="1">
    <source>
        <dbReference type="ARBA" id="ARBA00004651"/>
    </source>
</evidence>
<dbReference type="Gene3D" id="1.20.1250.20">
    <property type="entry name" value="MFS general substrate transporter like domains"/>
    <property type="match status" value="1"/>
</dbReference>
<name>A0AAE3QST3_9BACT</name>
<gene>
    <name evidence="8" type="ORF">QNI16_30030</name>
</gene>
<feature type="transmembrane region" description="Helical" evidence="6">
    <location>
        <begin position="85"/>
        <end position="104"/>
    </location>
</feature>
<dbReference type="PANTHER" id="PTHR43124">
    <property type="entry name" value="PURINE EFFLUX PUMP PBUE"/>
    <property type="match status" value="1"/>
</dbReference>
<evidence type="ECO:0000313" key="9">
    <source>
        <dbReference type="Proteomes" id="UP001241110"/>
    </source>
</evidence>
<evidence type="ECO:0000256" key="6">
    <source>
        <dbReference type="SAM" id="Phobius"/>
    </source>
</evidence>
<organism evidence="8 9">
    <name type="scientific">Xanthocytophaga flava</name>
    <dbReference type="NCBI Taxonomy" id="3048013"/>
    <lineage>
        <taxon>Bacteria</taxon>
        <taxon>Pseudomonadati</taxon>
        <taxon>Bacteroidota</taxon>
        <taxon>Cytophagia</taxon>
        <taxon>Cytophagales</taxon>
        <taxon>Rhodocytophagaceae</taxon>
        <taxon>Xanthocytophaga</taxon>
    </lineage>
</organism>
<feature type="domain" description="Major facilitator superfamily (MFS) profile" evidence="7">
    <location>
        <begin position="19"/>
        <end position="410"/>
    </location>
</feature>
<dbReference type="EMBL" id="JASJOS010000016">
    <property type="protein sequence ID" value="MDJ1484777.1"/>
    <property type="molecule type" value="Genomic_DNA"/>
</dbReference>
<keyword evidence="3 6" id="KW-0812">Transmembrane</keyword>
<protein>
    <submittedName>
        <fullName evidence="8">MFS transporter</fullName>
    </submittedName>
</protein>
<feature type="transmembrane region" description="Helical" evidence="6">
    <location>
        <begin position="224"/>
        <end position="247"/>
    </location>
</feature>
<dbReference type="PROSITE" id="PS50850">
    <property type="entry name" value="MFS"/>
    <property type="match status" value="1"/>
</dbReference>
<proteinExistence type="predicted"/>
<dbReference type="InterPro" id="IPR011701">
    <property type="entry name" value="MFS"/>
</dbReference>
<comment type="caution">
    <text evidence="8">The sequence shown here is derived from an EMBL/GenBank/DDBJ whole genome shotgun (WGS) entry which is preliminary data.</text>
</comment>
<dbReference type="AlphaFoldDB" id="A0AAE3QST3"/>
<dbReference type="SUPFAM" id="SSF103473">
    <property type="entry name" value="MFS general substrate transporter"/>
    <property type="match status" value="1"/>
</dbReference>
<comment type="subcellular location">
    <subcellularLocation>
        <location evidence="1">Cell membrane</location>
        <topology evidence="1">Multi-pass membrane protein</topology>
    </subcellularLocation>
</comment>
<feature type="transmembrane region" description="Helical" evidence="6">
    <location>
        <begin position="352"/>
        <end position="372"/>
    </location>
</feature>
<keyword evidence="4 6" id="KW-1133">Transmembrane helix</keyword>
<evidence type="ECO:0000256" key="3">
    <source>
        <dbReference type="ARBA" id="ARBA00022692"/>
    </source>
</evidence>
<sequence length="421" mass="45527">MENKATSKEKKFTSYQIFIIAILAILQFSIILDFMVLSPLGAQLMKELTISTKQFGWVVSAYAFSAGASGLLAAGFADKFDRKKLLLFFYAGFIIGTLFCGMAPDYQSLLAARVVTGIFGGVIGSIGFAIITDLFPMEVRGQVMGFVQMAFASSQILGIPVGLYLANHLGWHSPFLMIVGISILIWIAVFIYMQPIDAHLRIRSDKNPFLHLVHTVSQPEYLKAFASTALLATGGFMLMPFGSAFSVHNLGLSLDDLPMIYMVTGVCAMIAGPVVGKVSDKIGKYRMFCIGSAISSVMIFIYCHLGITPLWTVIPINVILFVGISSRMISSSALVSAVPLPQDRGAFMGVNSSIQQISGGIASAVAGLIVVQKSKDAPLEHYDILSYVVIGSILVTVAMMYMIHLYVTQKVVTTQVPKPAL</sequence>
<keyword evidence="2" id="KW-1003">Cell membrane</keyword>
<feature type="transmembrane region" description="Helical" evidence="6">
    <location>
        <begin position="171"/>
        <end position="193"/>
    </location>
</feature>
<feature type="transmembrane region" description="Helical" evidence="6">
    <location>
        <begin position="55"/>
        <end position="73"/>
    </location>
</feature>
<dbReference type="Proteomes" id="UP001241110">
    <property type="component" value="Unassembled WGS sequence"/>
</dbReference>
<dbReference type="InterPro" id="IPR050189">
    <property type="entry name" value="MFS_Efflux_Transporters"/>
</dbReference>
<feature type="transmembrane region" description="Helical" evidence="6">
    <location>
        <begin position="143"/>
        <end position="165"/>
    </location>
</feature>
<dbReference type="GO" id="GO:0005886">
    <property type="term" value="C:plasma membrane"/>
    <property type="evidence" value="ECO:0007669"/>
    <property type="project" value="UniProtKB-SubCell"/>
</dbReference>
<keyword evidence="5 6" id="KW-0472">Membrane</keyword>
<evidence type="ECO:0000259" key="7">
    <source>
        <dbReference type="PROSITE" id="PS50850"/>
    </source>
</evidence>
<dbReference type="PANTHER" id="PTHR43124:SF3">
    <property type="entry name" value="CHLORAMPHENICOL EFFLUX PUMP RV0191"/>
    <property type="match status" value="1"/>
</dbReference>
<feature type="transmembrane region" description="Helical" evidence="6">
    <location>
        <begin position="259"/>
        <end position="276"/>
    </location>
</feature>
<dbReference type="InterPro" id="IPR036259">
    <property type="entry name" value="MFS_trans_sf"/>
</dbReference>
<evidence type="ECO:0000313" key="8">
    <source>
        <dbReference type="EMBL" id="MDJ1484777.1"/>
    </source>
</evidence>
<evidence type="ECO:0000256" key="5">
    <source>
        <dbReference type="ARBA" id="ARBA00023136"/>
    </source>
</evidence>
<dbReference type="RefSeq" id="WP_313986462.1">
    <property type="nucleotide sequence ID" value="NZ_JASJOS010000016.1"/>
</dbReference>